<evidence type="ECO:0000256" key="1">
    <source>
        <dbReference type="SAM" id="SignalP"/>
    </source>
</evidence>
<feature type="chain" id="PRO_5041942823" description="Carboxylesterase type B domain-containing protein" evidence="1">
    <location>
        <begin position="35"/>
        <end position="142"/>
    </location>
</feature>
<dbReference type="EMBL" id="JARJCM010000090">
    <property type="protein sequence ID" value="KAJ7030516.1"/>
    <property type="molecule type" value="Genomic_DNA"/>
</dbReference>
<dbReference type="InterPro" id="IPR029058">
    <property type="entry name" value="AB_hydrolase_fold"/>
</dbReference>
<gene>
    <name evidence="2" type="ORF">C8F04DRAFT_1263815</name>
</gene>
<evidence type="ECO:0000313" key="2">
    <source>
        <dbReference type="EMBL" id="KAJ7030516.1"/>
    </source>
</evidence>
<evidence type="ECO:0000313" key="3">
    <source>
        <dbReference type="Proteomes" id="UP001218188"/>
    </source>
</evidence>
<evidence type="ECO:0008006" key="4">
    <source>
        <dbReference type="Google" id="ProtNLM"/>
    </source>
</evidence>
<dbReference type="Gene3D" id="3.40.50.1820">
    <property type="entry name" value="alpha/beta hydrolase"/>
    <property type="match status" value="1"/>
</dbReference>
<name>A0AAD6X0P6_9AGAR</name>
<dbReference type="SUPFAM" id="SSF53474">
    <property type="entry name" value="alpha/beta-Hydrolases"/>
    <property type="match status" value="1"/>
</dbReference>
<keyword evidence="1" id="KW-0732">Signal</keyword>
<proteinExistence type="predicted"/>
<dbReference type="AlphaFoldDB" id="A0AAD6X0P6"/>
<keyword evidence="3" id="KW-1185">Reference proteome</keyword>
<accession>A0AAD6X0P6</accession>
<feature type="signal peptide" evidence="1">
    <location>
        <begin position="1"/>
        <end position="34"/>
    </location>
</feature>
<protein>
    <recommendedName>
        <fullName evidence="4">Carboxylesterase type B domain-containing protein</fullName>
    </recommendedName>
</protein>
<sequence length="142" mass="15083">MRRSSRQEQQPLFLFAGNLTFLCTAATTSSLCEAQGLTTFRYGYDGDSGNISPANSSGAYHASELPLLLGTAGLFHGRSTAYEDAVSINLQDLWLDFARDPQQGLQGAGWESFEAGGAVLLGDSDMPLKAITAQDLDGSCPL</sequence>
<dbReference type="Proteomes" id="UP001218188">
    <property type="component" value="Unassembled WGS sequence"/>
</dbReference>
<comment type="caution">
    <text evidence="2">The sequence shown here is derived from an EMBL/GenBank/DDBJ whole genome shotgun (WGS) entry which is preliminary data.</text>
</comment>
<reference evidence="2" key="1">
    <citation type="submission" date="2023-03" db="EMBL/GenBank/DDBJ databases">
        <title>Massive genome expansion in bonnet fungi (Mycena s.s.) driven by repeated elements and novel gene families across ecological guilds.</title>
        <authorList>
            <consortium name="Lawrence Berkeley National Laboratory"/>
            <person name="Harder C.B."/>
            <person name="Miyauchi S."/>
            <person name="Viragh M."/>
            <person name="Kuo A."/>
            <person name="Thoen E."/>
            <person name="Andreopoulos B."/>
            <person name="Lu D."/>
            <person name="Skrede I."/>
            <person name="Drula E."/>
            <person name="Henrissat B."/>
            <person name="Morin E."/>
            <person name="Kohler A."/>
            <person name="Barry K."/>
            <person name="LaButti K."/>
            <person name="Morin E."/>
            <person name="Salamov A."/>
            <person name="Lipzen A."/>
            <person name="Mereny Z."/>
            <person name="Hegedus B."/>
            <person name="Baldrian P."/>
            <person name="Stursova M."/>
            <person name="Weitz H."/>
            <person name="Taylor A."/>
            <person name="Grigoriev I.V."/>
            <person name="Nagy L.G."/>
            <person name="Martin F."/>
            <person name="Kauserud H."/>
        </authorList>
    </citation>
    <scope>NUCLEOTIDE SEQUENCE</scope>
    <source>
        <strain evidence="2">CBHHK200</strain>
    </source>
</reference>
<organism evidence="2 3">
    <name type="scientific">Mycena alexandri</name>
    <dbReference type="NCBI Taxonomy" id="1745969"/>
    <lineage>
        <taxon>Eukaryota</taxon>
        <taxon>Fungi</taxon>
        <taxon>Dikarya</taxon>
        <taxon>Basidiomycota</taxon>
        <taxon>Agaricomycotina</taxon>
        <taxon>Agaricomycetes</taxon>
        <taxon>Agaricomycetidae</taxon>
        <taxon>Agaricales</taxon>
        <taxon>Marasmiineae</taxon>
        <taxon>Mycenaceae</taxon>
        <taxon>Mycena</taxon>
    </lineage>
</organism>